<feature type="compositionally biased region" description="Polar residues" evidence="9">
    <location>
        <begin position="446"/>
        <end position="459"/>
    </location>
</feature>
<evidence type="ECO:0000256" key="6">
    <source>
        <dbReference type="ARBA" id="ARBA00022729"/>
    </source>
</evidence>
<feature type="domain" description="DNA polymerase III alpha subunit finger" evidence="11">
    <location>
        <begin position="166"/>
        <end position="314"/>
    </location>
</feature>
<gene>
    <name evidence="12" type="ORF">BGE01nite_31730</name>
</gene>
<dbReference type="Pfam" id="PF18884">
    <property type="entry name" value="TSP3_bac"/>
    <property type="match status" value="3"/>
</dbReference>
<feature type="compositionally biased region" description="Polar residues" evidence="9">
    <location>
        <begin position="564"/>
        <end position="573"/>
    </location>
</feature>
<keyword evidence="3" id="KW-0808">Transferase</keyword>
<dbReference type="InterPro" id="IPR004805">
    <property type="entry name" value="DnaE2/DnaE/PolC"/>
</dbReference>
<dbReference type="Pfam" id="PF07733">
    <property type="entry name" value="DNA_pol3_alpha"/>
    <property type="match status" value="1"/>
</dbReference>
<sequence length="732" mass="80640">MNKLPDIDIDFPHDRKDDVVDLIFKRYGNQHAAIVGGFNTFRGRSALADIAKVLGVSEHQIRRYTETVPYTRAKNLSDAVKHSQECRDNAWDEEPYKTALDAAEFLDGYPRYPKMHPCGVVISRDLVHSLTPTFVSSKGYPTTHLDMDSVESVGLIKMDILAQGGLAVMRDAVKALSLRGIIADLEGLEPWEDPSVWEMIASGGARAVHHIESPAMISLCRMTNVREIDGLVAIVSVIRPGAANESKKLKFTRRYQGLEPTYYPDPSLESCLRSTFGLVVYEEHILQICEAFAGMPPGRGDVLRRALNKHKEKLSLTVSKRSMNPWMSPLQVILTGMETDNKLQVADALDAIESVLNFGYHRDTPRGNMPFEVAMELTDLREDGLLVDYGISNQGLLSKQQWEALKKVDPDHDGRSNLEEQHNNSNPKLPDYPDTLDRDSDGDGYNNGNEISLKSNPFSAASKPVLTADTDGDGLTFADEISRGTDPTNPDTDGDGMNDGWEVKYFNAKINNLRDIDPSNDPTADPDGDTLNNQLEERLNTNPRDRDTDNDLDEDGDEYRAGSDPSNIKSTIANPGGVASGYAGSGTTPPATPPSFDAVAPLVPIKVFCDVRVPSGARFPTRYFIDIVDEYNHESHFYRPYGNAYDGGWPNVGTTAPFTLNLKAGAKYKVKVSIGTAPLGIDQLRSYIGNVDHVQCTVSFSSPYPVPSTGILWMRRNNSTYLSGAASTILVF</sequence>
<keyword evidence="5" id="KW-0235">DNA replication</keyword>
<comment type="caution">
    <text evidence="12">The sequence shown here is derived from an EMBL/GenBank/DDBJ whole genome shotgun (WGS) entry which is preliminary data.</text>
</comment>
<dbReference type="EMBL" id="BKAG01000022">
    <property type="protein sequence ID" value="GEP43882.1"/>
    <property type="molecule type" value="Genomic_DNA"/>
</dbReference>
<evidence type="ECO:0000256" key="7">
    <source>
        <dbReference type="ARBA" id="ARBA00022837"/>
    </source>
</evidence>
<keyword evidence="4" id="KW-0548">Nucleotidyltransferase</keyword>
<feature type="domain" description="Bacterial DNA polymerase III alpha subunit NTPase" evidence="10">
    <location>
        <begin position="2"/>
        <end position="162"/>
    </location>
</feature>
<dbReference type="Gene3D" id="1.10.10.1600">
    <property type="entry name" value="Bacterial DNA polymerase III alpha subunit, thumb domain"/>
    <property type="match status" value="1"/>
</dbReference>
<evidence type="ECO:0000256" key="3">
    <source>
        <dbReference type="ARBA" id="ARBA00022679"/>
    </source>
</evidence>
<evidence type="ECO:0000256" key="9">
    <source>
        <dbReference type="SAM" id="MobiDB-lite"/>
    </source>
</evidence>
<reference evidence="12 13" key="1">
    <citation type="submission" date="2019-07" db="EMBL/GenBank/DDBJ databases">
        <title>Whole genome shotgun sequence of Brevifollis gellanilyticus NBRC 108608.</title>
        <authorList>
            <person name="Hosoyama A."/>
            <person name="Uohara A."/>
            <person name="Ohji S."/>
            <person name="Ichikawa N."/>
        </authorList>
    </citation>
    <scope>NUCLEOTIDE SEQUENCE [LARGE SCALE GENOMIC DNA]</scope>
    <source>
        <strain evidence="12 13">NBRC 108608</strain>
    </source>
</reference>
<feature type="compositionally biased region" description="Basic and acidic residues" evidence="9">
    <location>
        <begin position="535"/>
        <end position="549"/>
    </location>
</feature>
<dbReference type="InterPro" id="IPR041931">
    <property type="entry name" value="DNA_pol3_alpha_thumb_dom"/>
</dbReference>
<evidence type="ECO:0000256" key="2">
    <source>
        <dbReference type="ARBA" id="ARBA00022525"/>
    </source>
</evidence>
<organism evidence="12 13">
    <name type="scientific">Brevifollis gellanilyticus</name>
    <dbReference type="NCBI Taxonomy" id="748831"/>
    <lineage>
        <taxon>Bacteria</taxon>
        <taxon>Pseudomonadati</taxon>
        <taxon>Verrucomicrobiota</taxon>
        <taxon>Verrucomicrobiia</taxon>
        <taxon>Verrucomicrobiales</taxon>
        <taxon>Verrucomicrobiaceae</taxon>
    </lineage>
</organism>
<evidence type="ECO:0000259" key="10">
    <source>
        <dbReference type="Pfam" id="PF07733"/>
    </source>
</evidence>
<keyword evidence="2" id="KW-0964">Secreted</keyword>
<dbReference type="GO" id="GO:0003887">
    <property type="term" value="F:DNA-directed DNA polymerase activity"/>
    <property type="evidence" value="ECO:0007669"/>
    <property type="project" value="UniProtKB-KW"/>
</dbReference>
<dbReference type="Pfam" id="PF17657">
    <property type="entry name" value="DNA_pol3_finger"/>
    <property type="match status" value="1"/>
</dbReference>
<keyword evidence="7" id="KW-0106">Calcium</keyword>
<evidence type="ECO:0000313" key="12">
    <source>
        <dbReference type="EMBL" id="GEP43882.1"/>
    </source>
</evidence>
<dbReference type="AlphaFoldDB" id="A0A512MAX2"/>
<dbReference type="InterPro" id="IPR011708">
    <property type="entry name" value="DNA_pol3_alpha_NTPase_dom"/>
</dbReference>
<dbReference type="Proteomes" id="UP000321577">
    <property type="component" value="Unassembled WGS sequence"/>
</dbReference>
<protein>
    <submittedName>
        <fullName evidence="12">Uncharacterized protein</fullName>
    </submittedName>
</protein>
<evidence type="ECO:0000256" key="5">
    <source>
        <dbReference type="ARBA" id="ARBA00022705"/>
    </source>
</evidence>
<dbReference type="GO" id="GO:0006260">
    <property type="term" value="P:DNA replication"/>
    <property type="evidence" value="ECO:0007669"/>
    <property type="project" value="UniProtKB-KW"/>
</dbReference>
<keyword evidence="8" id="KW-0239">DNA-directed DNA polymerase</keyword>
<dbReference type="InterPro" id="IPR059100">
    <property type="entry name" value="TSP3_bac"/>
</dbReference>
<feature type="region of interest" description="Disordered" evidence="9">
    <location>
        <begin position="407"/>
        <end position="500"/>
    </location>
</feature>
<evidence type="ECO:0000256" key="1">
    <source>
        <dbReference type="ARBA" id="ARBA00004613"/>
    </source>
</evidence>
<accession>A0A512MAX2</accession>
<evidence type="ECO:0000256" key="8">
    <source>
        <dbReference type="ARBA" id="ARBA00022932"/>
    </source>
</evidence>
<keyword evidence="6" id="KW-0732">Signal</keyword>
<evidence type="ECO:0000313" key="13">
    <source>
        <dbReference type="Proteomes" id="UP000321577"/>
    </source>
</evidence>
<dbReference type="PANTHER" id="PTHR32294">
    <property type="entry name" value="DNA POLYMERASE III SUBUNIT ALPHA"/>
    <property type="match status" value="1"/>
</dbReference>
<name>A0A512MAX2_9BACT</name>
<dbReference type="GO" id="GO:0008408">
    <property type="term" value="F:3'-5' exonuclease activity"/>
    <property type="evidence" value="ECO:0007669"/>
    <property type="project" value="InterPro"/>
</dbReference>
<comment type="subcellular location">
    <subcellularLocation>
        <location evidence="1">Secreted</location>
    </subcellularLocation>
</comment>
<evidence type="ECO:0000259" key="11">
    <source>
        <dbReference type="Pfam" id="PF17657"/>
    </source>
</evidence>
<evidence type="ECO:0000256" key="4">
    <source>
        <dbReference type="ARBA" id="ARBA00022695"/>
    </source>
</evidence>
<feature type="region of interest" description="Disordered" evidence="9">
    <location>
        <begin position="513"/>
        <end position="575"/>
    </location>
</feature>
<proteinExistence type="predicted"/>
<keyword evidence="13" id="KW-1185">Reference proteome</keyword>
<feature type="compositionally biased region" description="Basic and acidic residues" evidence="9">
    <location>
        <begin position="407"/>
        <end position="422"/>
    </location>
</feature>
<dbReference type="InterPro" id="IPR040982">
    <property type="entry name" value="DNA_pol3_finger"/>
</dbReference>